<organism evidence="2 3">
    <name type="scientific">Cerasibacillus terrae</name>
    <dbReference type="NCBI Taxonomy" id="2498845"/>
    <lineage>
        <taxon>Bacteria</taxon>
        <taxon>Bacillati</taxon>
        <taxon>Bacillota</taxon>
        <taxon>Bacilli</taxon>
        <taxon>Bacillales</taxon>
        <taxon>Bacillaceae</taxon>
        <taxon>Cerasibacillus</taxon>
    </lineage>
</organism>
<evidence type="ECO:0000259" key="1">
    <source>
        <dbReference type="Pfam" id="PF04167"/>
    </source>
</evidence>
<dbReference type="SUPFAM" id="SSF159234">
    <property type="entry name" value="FomD-like"/>
    <property type="match status" value="1"/>
</dbReference>
<dbReference type="PANTHER" id="PTHR41271:SF1">
    <property type="entry name" value="DUF402 DOMAIN-CONTAINING PROTEIN"/>
    <property type="match status" value="1"/>
</dbReference>
<proteinExistence type="predicted"/>
<reference evidence="2 3" key="1">
    <citation type="submission" date="2019-06" db="EMBL/GenBank/DDBJ databases">
        <title>Cerasibacillus sp. nov., isolated from maize field.</title>
        <authorList>
            <person name="Lin S.-Y."/>
            <person name="Tsai C.-F."/>
            <person name="Young C.-C."/>
        </authorList>
    </citation>
    <scope>NUCLEOTIDE SEQUENCE [LARGE SCALE GENOMIC DNA]</scope>
    <source>
        <strain evidence="2 3">CC-CFT480</strain>
    </source>
</reference>
<dbReference type="InterPro" id="IPR035930">
    <property type="entry name" value="FomD-like_sf"/>
</dbReference>
<dbReference type="Gene3D" id="2.40.380.10">
    <property type="entry name" value="FomD-like"/>
    <property type="match status" value="1"/>
</dbReference>
<dbReference type="PANTHER" id="PTHR41271">
    <property type="entry name" value="DUF402 DOMAIN-CONTAINING PROTEIN"/>
    <property type="match status" value="1"/>
</dbReference>
<dbReference type="AlphaFoldDB" id="A0A5C8NVK4"/>
<gene>
    <name evidence="2" type="ORF">FHP05_08110</name>
</gene>
<evidence type="ECO:0000313" key="2">
    <source>
        <dbReference type="EMBL" id="TXL65090.1"/>
    </source>
</evidence>
<dbReference type="EMBL" id="VDUW01000004">
    <property type="protein sequence ID" value="TXL65090.1"/>
    <property type="molecule type" value="Genomic_DNA"/>
</dbReference>
<keyword evidence="3" id="KW-1185">Reference proteome</keyword>
<accession>A0A5C8NVK4</accession>
<dbReference type="Proteomes" id="UP000321574">
    <property type="component" value="Unassembled WGS sequence"/>
</dbReference>
<dbReference type="InterPro" id="IPR007295">
    <property type="entry name" value="DUF402"/>
</dbReference>
<sequence>MPKLKKMIERKIRYDQTIVEHDCILLETKKERHVLFHKIETPFTMTASERELTIRKGSYTLAFYWEKCPYNVYIWRDEHGKYLGAYFNIVKNTYITEQVLSFEDLIIDVLVFPDGRYFVLDEDELPKPLAEFEKGDVQASLNSLLEMLDTFLPTILSEAEHLFKHEKLLPLLGNN</sequence>
<comment type="caution">
    <text evidence="2">The sequence shown here is derived from an EMBL/GenBank/DDBJ whole genome shotgun (WGS) entry which is preliminary data.</text>
</comment>
<name>A0A5C8NVK4_9BACI</name>
<dbReference type="RefSeq" id="WP_147666907.1">
    <property type="nucleotide sequence ID" value="NZ_VDUW01000004.1"/>
</dbReference>
<dbReference type="OrthoDB" id="2735096at2"/>
<feature type="domain" description="DUF402" evidence="1">
    <location>
        <begin position="34"/>
        <end position="127"/>
    </location>
</feature>
<dbReference type="Pfam" id="PF04167">
    <property type="entry name" value="DUF402"/>
    <property type="match status" value="1"/>
</dbReference>
<protein>
    <submittedName>
        <fullName evidence="2">DUF402 domain-containing protein</fullName>
    </submittedName>
</protein>
<evidence type="ECO:0000313" key="3">
    <source>
        <dbReference type="Proteomes" id="UP000321574"/>
    </source>
</evidence>